<evidence type="ECO:0000256" key="1">
    <source>
        <dbReference type="SAM" id="SignalP"/>
    </source>
</evidence>
<keyword evidence="1" id="KW-0732">Signal</keyword>
<evidence type="ECO:0000313" key="2">
    <source>
        <dbReference type="EMBL" id="MBY8825089.1"/>
    </source>
</evidence>
<dbReference type="EMBL" id="JAINVV010000011">
    <property type="protein sequence ID" value="MBY8825089.1"/>
    <property type="molecule type" value="Genomic_DNA"/>
</dbReference>
<organism evidence="2 3">
    <name type="scientific">Sphingomonas colocasiae</name>
    <dbReference type="NCBI Taxonomy" id="1848973"/>
    <lineage>
        <taxon>Bacteria</taxon>
        <taxon>Pseudomonadati</taxon>
        <taxon>Pseudomonadota</taxon>
        <taxon>Alphaproteobacteria</taxon>
        <taxon>Sphingomonadales</taxon>
        <taxon>Sphingomonadaceae</taxon>
        <taxon>Sphingomonas</taxon>
    </lineage>
</organism>
<protein>
    <submittedName>
        <fullName evidence="2">Uncharacterized protein</fullName>
    </submittedName>
</protein>
<dbReference type="RefSeq" id="WP_222992193.1">
    <property type="nucleotide sequence ID" value="NZ_JAINVV010000011.1"/>
</dbReference>
<reference evidence="2 3" key="1">
    <citation type="submission" date="2021-08" db="EMBL/GenBank/DDBJ databases">
        <authorList>
            <person name="Tuo L."/>
        </authorList>
    </citation>
    <scope>NUCLEOTIDE SEQUENCE [LARGE SCALE GENOMIC DNA]</scope>
    <source>
        <strain evidence="2 3">JCM 31229</strain>
    </source>
</reference>
<name>A0ABS7PYN9_9SPHN</name>
<dbReference type="Proteomes" id="UP000706039">
    <property type="component" value="Unassembled WGS sequence"/>
</dbReference>
<evidence type="ECO:0000313" key="3">
    <source>
        <dbReference type="Proteomes" id="UP000706039"/>
    </source>
</evidence>
<sequence>MKQLFAVALGFAICASPLHAQTIGGAARISGAGPVATGGFAGARIRIPFGGACGERRAIRAGLALAPMLRRDGQGQAASTLRIGEGLEFRFRGDVPVAHLSLAGQYLGPARYAPGGETPAGARRNLSGGGTTAAIVIGLAVLAGGGLLLALKDSGDPDNCTGGQCNNN</sequence>
<comment type="caution">
    <text evidence="2">The sequence shown here is derived from an EMBL/GenBank/DDBJ whole genome shotgun (WGS) entry which is preliminary data.</text>
</comment>
<feature type="signal peptide" evidence="1">
    <location>
        <begin position="1"/>
        <end position="20"/>
    </location>
</feature>
<proteinExistence type="predicted"/>
<gene>
    <name evidence="2" type="ORF">K7G82_22495</name>
</gene>
<feature type="chain" id="PRO_5046194674" evidence="1">
    <location>
        <begin position="21"/>
        <end position="168"/>
    </location>
</feature>
<keyword evidence="3" id="KW-1185">Reference proteome</keyword>
<accession>A0ABS7PYN9</accession>